<dbReference type="Pfam" id="PF14595">
    <property type="entry name" value="Thioredoxin_9"/>
    <property type="match status" value="1"/>
</dbReference>
<evidence type="ECO:0000313" key="2">
    <source>
        <dbReference type="Proteomes" id="UP000479132"/>
    </source>
</evidence>
<comment type="caution">
    <text evidence="1">The sequence shown here is derived from an EMBL/GenBank/DDBJ whole genome shotgun (WGS) entry which is preliminary data.</text>
</comment>
<evidence type="ECO:0000313" key="1">
    <source>
        <dbReference type="EMBL" id="NGP89974.1"/>
    </source>
</evidence>
<protein>
    <submittedName>
        <fullName evidence="1">Thioredoxin family protein</fullName>
    </submittedName>
</protein>
<dbReference type="Proteomes" id="UP000479132">
    <property type="component" value="Unassembled WGS sequence"/>
</dbReference>
<dbReference type="SUPFAM" id="SSF52833">
    <property type="entry name" value="Thioredoxin-like"/>
    <property type="match status" value="1"/>
</dbReference>
<name>A0A6M1TGS8_9BACT</name>
<dbReference type="EMBL" id="JAALLS010000029">
    <property type="protein sequence ID" value="NGP89974.1"/>
    <property type="molecule type" value="Genomic_DNA"/>
</dbReference>
<keyword evidence="2" id="KW-1185">Reference proteome</keyword>
<organism evidence="1 2">
    <name type="scientific">Fodinibius halophilus</name>
    <dbReference type="NCBI Taxonomy" id="1736908"/>
    <lineage>
        <taxon>Bacteria</taxon>
        <taxon>Pseudomonadati</taxon>
        <taxon>Balneolota</taxon>
        <taxon>Balneolia</taxon>
        <taxon>Balneolales</taxon>
        <taxon>Balneolaceae</taxon>
        <taxon>Fodinibius</taxon>
    </lineage>
</organism>
<sequence length="188" mass="21826">MSYKEYRQMIDQLLAEDKTTGSDHSEDMIHYTTMNVHRMARLDKRVALTDEIQNRLEQLSSNLIWLVLTEAWCGDAAQNIPVIAKIADASESIELKLILRDEHPDIMDQYLTNGGRAIPKLICLDTETLEEKGTWGPRPEAAQKKVRNWIDNTELSKEEWAAKLHKWYAKDRGKELQAEFVDLLKEWT</sequence>
<accession>A0A6M1TGS8</accession>
<dbReference type="InterPro" id="IPR036249">
    <property type="entry name" value="Thioredoxin-like_sf"/>
</dbReference>
<reference evidence="1 2" key="1">
    <citation type="submission" date="2020-02" db="EMBL/GenBank/DDBJ databases">
        <title>Aliifodinibius halophilus 2W32, complete genome.</title>
        <authorList>
            <person name="Li Y."/>
            <person name="Wu S."/>
        </authorList>
    </citation>
    <scope>NUCLEOTIDE SEQUENCE [LARGE SCALE GENOMIC DNA]</scope>
    <source>
        <strain evidence="1 2">2W32</strain>
    </source>
</reference>
<dbReference type="Gene3D" id="3.40.30.10">
    <property type="entry name" value="Glutaredoxin"/>
    <property type="match status" value="1"/>
</dbReference>
<gene>
    <name evidence="1" type="ORF">G3569_16565</name>
</gene>
<proteinExistence type="predicted"/>
<dbReference type="AlphaFoldDB" id="A0A6M1TGS8"/>